<dbReference type="AlphaFoldDB" id="A0A2P8HHJ7"/>
<dbReference type="EMBL" id="PYAW01000004">
    <property type="protein sequence ID" value="PSL45704.1"/>
    <property type="molecule type" value="Genomic_DNA"/>
</dbReference>
<accession>A0A2P8HHJ7</accession>
<dbReference type="Proteomes" id="UP000240971">
    <property type="component" value="Unassembled WGS sequence"/>
</dbReference>
<protein>
    <submittedName>
        <fullName evidence="1">Uncharacterized protein</fullName>
    </submittedName>
</protein>
<dbReference type="RefSeq" id="WP_106530018.1">
    <property type="nucleotide sequence ID" value="NZ_PYAW01000004.1"/>
</dbReference>
<sequence length="71" mass="7920">MSAKQIITESVIICPHCGFQKLEVMPTDACQYFYVCTNCKERLKPKAGDCCVYCSYGTVKCPPMQDGTCHC</sequence>
<gene>
    <name evidence="1" type="ORF">CLV51_104411</name>
</gene>
<organism evidence="1 2">
    <name type="scientific">Chitinophaga niastensis</name>
    <dbReference type="NCBI Taxonomy" id="536980"/>
    <lineage>
        <taxon>Bacteria</taxon>
        <taxon>Pseudomonadati</taxon>
        <taxon>Bacteroidota</taxon>
        <taxon>Chitinophagia</taxon>
        <taxon>Chitinophagales</taxon>
        <taxon>Chitinophagaceae</taxon>
        <taxon>Chitinophaga</taxon>
    </lineage>
</organism>
<dbReference type="NCBIfam" id="NF041374">
    <property type="entry name" value="GDCCVxC"/>
    <property type="match status" value="1"/>
</dbReference>
<dbReference type="OrthoDB" id="332228at2"/>
<reference evidence="1 2" key="1">
    <citation type="submission" date="2018-03" db="EMBL/GenBank/DDBJ databases">
        <title>Genomic Encyclopedia of Archaeal and Bacterial Type Strains, Phase II (KMG-II): from individual species to whole genera.</title>
        <authorList>
            <person name="Goeker M."/>
        </authorList>
    </citation>
    <scope>NUCLEOTIDE SEQUENCE [LARGE SCALE GENOMIC DNA]</scope>
    <source>
        <strain evidence="1 2">DSM 24859</strain>
    </source>
</reference>
<dbReference type="InterPro" id="IPR047677">
    <property type="entry name" value="GDCCVxC"/>
</dbReference>
<name>A0A2P8HHJ7_CHINA</name>
<keyword evidence="2" id="KW-1185">Reference proteome</keyword>
<proteinExistence type="predicted"/>
<comment type="caution">
    <text evidence="1">The sequence shown here is derived from an EMBL/GenBank/DDBJ whole genome shotgun (WGS) entry which is preliminary data.</text>
</comment>
<evidence type="ECO:0000313" key="2">
    <source>
        <dbReference type="Proteomes" id="UP000240971"/>
    </source>
</evidence>
<evidence type="ECO:0000313" key="1">
    <source>
        <dbReference type="EMBL" id="PSL45704.1"/>
    </source>
</evidence>